<keyword evidence="6" id="KW-1185">Reference proteome</keyword>
<dbReference type="PANTHER" id="PTHR11472:SF47">
    <property type="entry name" value="FANCONI ANEMIA GROUP J PROTEIN"/>
    <property type="match status" value="1"/>
</dbReference>
<dbReference type="Proteomes" id="UP001347796">
    <property type="component" value="Unassembled WGS sequence"/>
</dbReference>
<accession>A0AAN8JW80</accession>
<protein>
    <recommendedName>
        <fullName evidence="4">Helicase ATP-binding domain-containing protein</fullName>
    </recommendedName>
</protein>
<dbReference type="GO" id="GO:0006289">
    <property type="term" value="P:nucleotide-excision repair"/>
    <property type="evidence" value="ECO:0007669"/>
    <property type="project" value="TreeGrafter"/>
</dbReference>
<dbReference type="PANTHER" id="PTHR11472">
    <property type="entry name" value="DNA REPAIR DEAD HELICASE RAD3/XP-D SUBFAMILY MEMBER"/>
    <property type="match status" value="1"/>
</dbReference>
<proteinExistence type="predicted"/>
<dbReference type="GO" id="GO:0005634">
    <property type="term" value="C:nucleus"/>
    <property type="evidence" value="ECO:0007669"/>
    <property type="project" value="TreeGrafter"/>
</dbReference>
<evidence type="ECO:0000259" key="4">
    <source>
        <dbReference type="PROSITE" id="PS51193"/>
    </source>
</evidence>
<keyword evidence="1" id="KW-0547">Nucleotide-binding</keyword>
<name>A0AAN8JW80_PATCE</name>
<reference evidence="5 6" key="1">
    <citation type="submission" date="2024-01" db="EMBL/GenBank/DDBJ databases">
        <title>The genome of the rayed Mediterranean limpet Patella caerulea (Linnaeus, 1758).</title>
        <authorList>
            <person name="Anh-Thu Weber A."/>
            <person name="Halstead-Nussloch G."/>
        </authorList>
    </citation>
    <scope>NUCLEOTIDE SEQUENCE [LARGE SCALE GENOMIC DNA]</scope>
    <source>
        <strain evidence="5">AATW-2023a</strain>
        <tissue evidence="5">Whole specimen</tissue>
    </source>
</reference>
<dbReference type="PROSITE" id="PS51193">
    <property type="entry name" value="HELICASE_ATP_BIND_2"/>
    <property type="match status" value="1"/>
</dbReference>
<dbReference type="EMBL" id="JAZGQO010000006">
    <property type="protein sequence ID" value="KAK6184015.1"/>
    <property type="molecule type" value="Genomic_DNA"/>
</dbReference>
<evidence type="ECO:0000256" key="2">
    <source>
        <dbReference type="ARBA" id="ARBA00022801"/>
    </source>
</evidence>
<dbReference type="InterPro" id="IPR027417">
    <property type="entry name" value="P-loop_NTPase"/>
</dbReference>
<gene>
    <name evidence="5" type="ORF">SNE40_006562</name>
</gene>
<dbReference type="GO" id="GO:0016787">
    <property type="term" value="F:hydrolase activity"/>
    <property type="evidence" value="ECO:0007669"/>
    <property type="project" value="UniProtKB-KW"/>
</dbReference>
<dbReference type="GO" id="GO:1990918">
    <property type="term" value="P:double-strand break repair involved in meiotic recombination"/>
    <property type="evidence" value="ECO:0007669"/>
    <property type="project" value="TreeGrafter"/>
</dbReference>
<keyword evidence="3" id="KW-0067">ATP-binding</keyword>
<dbReference type="GO" id="GO:0003678">
    <property type="term" value="F:DNA helicase activity"/>
    <property type="evidence" value="ECO:0007669"/>
    <property type="project" value="TreeGrafter"/>
</dbReference>
<dbReference type="SUPFAM" id="SSF52540">
    <property type="entry name" value="P-loop containing nucleoside triphosphate hydrolases"/>
    <property type="match status" value="1"/>
</dbReference>
<evidence type="ECO:0000313" key="6">
    <source>
        <dbReference type="Proteomes" id="UP001347796"/>
    </source>
</evidence>
<evidence type="ECO:0000256" key="3">
    <source>
        <dbReference type="ARBA" id="ARBA00022840"/>
    </source>
</evidence>
<dbReference type="InterPro" id="IPR014013">
    <property type="entry name" value="Helic_SF1/SF2_ATP-bd_DinG/Rad3"/>
</dbReference>
<organism evidence="5 6">
    <name type="scientific">Patella caerulea</name>
    <name type="common">Rayed Mediterranean limpet</name>
    <dbReference type="NCBI Taxonomy" id="87958"/>
    <lineage>
        <taxon>Eukaryota</taxon>
        <taxon>Metazoa</taxon>
        <taxon>Spiralia</taxon>
        <taxon>Lophotrochozoa</taxon>
        <taxon>Mollusca</taxon>
        <taxon>Gastropoda</taxon>
        <taxon>Patellogastropoda</taxon>
        <taxon>Patelloidea</taxon>
        <taxon>Patellidae</taxon>
        <taxon>Patella</taxon>
    </lineage>
</organism>
<dbReference type="Gene3D" id="3.40.50.300">
    <property type="entry name" value="P-loop containing nucleotide triphosphate hydrolases"/>
    <property type="match status" value="1"/>
</dbReference>
<comment type="caution">
    <text evidence="5">The sequence shown here is derived from an EMBL/GenBank/DDBJ whole genome shotgun (WGS) entry which is preliminary data.</text>
</comment>
<evidence type="ECO:0000313" key="5">
    <source>
        <dbReference type="EMBL" id="KAK6184015.1"/>
    </source>
</evidence>
<feature type="domain" description="Helicase ATP-binding" evidence="4">
    <location>
        <begin position="14"/>
        <end position="85"/>
    </location>
</feature>
<dbReference type="GO" id="GO:0005524">
    <property type="term" value="F:ATP binding"/>
    <property type="evidence" value="ECO:0007669"/>
    <property type="project" value="UniProtKB-KW"/>
</dbReference>
<evidence type="ECO:0000256" key="1">
    <source>
        <dbReference type="ARBA" id="ARBA00022741"/>
    </source>
</evidence>
<dbReference type="InterPro" id="IPR045028">
    <property type="entry name" value="DinG/Rad3-like"/>
</dbReference>
<dbReference type="AlphaFoldDB" id="A0AAN8JW80"/>
<sequence length="85" mass="9285">MATVSGQHSVYKIAGVSVYFPCKPYPSQFSMMDKIIKGIERGQNCLLESPTGSGKSLAMLCSALGWQAEQLGKYNCLESLTMLFI</sequence>
<keyword evidence="2" id="KW-0378">Hydrolase</keyword>